<sequence length="49" mass="5694">MKESTFYAEELNAKLSMIDNKEESEFILKVDDIKDIIRLIACIKMTQLA</sequence>
<keyword evidence="2" id="KW-1185">Reference proteome</keyword>
<dbReference type="RefSeq" id="WP_006068685.1">
    <property type="nucleotide sequence ID" value="NZ_ABCY02000001.1"/>
</dbReference>
<evidence type="ECO:0000313" key="2">
    <source>
        <dbReference type="Proteomes" id="UP000006163"/>
    </source>
</evidence>
<name>D6RWJ5_BORVA</name>
<evidence type="ECO:0000313" key="1">
    <source>
        <dbReference type="EMBL" id="EEF81878.1"/>
    </source>
</evidence>
<proteinExistence type="predicted"/>
<comment type="caution">
    <text evidence="1">The sequence shown here is derived from an EMBL/GenBank/DDBJ whole genome shotgun (WGS) entry which is preliminary data.</text>
</comment>
<dbReference type="GeneID" id="71696700"/>
<dbReference type="AlphaFoldDB" id="D6RWJ5"/>
<protein>
    <submittedName>
        <fullName evidence="1">Uncharacterized protein</fullName>
    </submittedName>
</protein>
<organism evidence="1 2">
    <name type="scientific">Borreliella valaisiana VS116</name>
    <dbReference type="NCBI Taxonomy" id="445987"/>
    <lineage>
        <taxon>Bacteria</taxon>
        <taxon>Pseudomonadati</taxon>
        <taxon>Spirochaetota</taxon>
        <taxon>Spirochaetia</taxon>
        <taxon>Spirochaetales</taxon>
        <taxon>Borreliaceae</taxon>
        <taxon>Borreliella</taxon>
    </lineage>
</organism>
<accession>D6RWJ5</accession>
<dbReference type="HOGENOM" id="CLU_3132995_0_0_12"/>
<gene>
    <name evidence="1" type="ORF">BVAVS116_0869</name>
</gene>
<reference evidence="1 2" key="1">
    <citation type="submission" date="2009-01" db="EMBL/GenBank/DDBJ databases">
        <authorList>
            <person name="Fraser-Liggett C.M."/>
            <person name="Mongodin E.F."/>
            <person name="Casjens B."/>
            <person name="Dunn J."/>
            <person name="Luft B."/>
            <person name="Qiu W."/>
            <person name="Schutzer S."/>
            <person name="Sebastian Y."/>
        </authorList>
    </citation>
    <scope>NUCLEOTIDE SEQUENCE [LARGE SCALE GENOMIC DNA]</scope>
    <source>
        <strain evidence="1 2">VS116</strain>
    </source>
</reference>
<dbReference type="Proteomes" id="UP000006163">
    <property type="component" value="Unassembled WGS sequence"/>
</dbReference>
<dbReference type="EMBL" id="ABCY02000001">
    <property type="protein sequence ID" value="EEF81878.1"/>
    <property type="molecule type" value="Genomic_DNA"/>
</dbReference>